<proteinExistence type="predicted"/>
<comment type="caution">
    <text evidence="2">The sequence shown here is derived from an EMBL/GenBank/DDBJ whole genome shotgun (WGS) entry which is preliminary data.</text>
</comment>
<evidence type="ECO:0000256" key="1">
    <source>
        <dbReference type="SAM" id="MobiDB-lite"/>
    </source>
</evidence>
<gene>
    <name evidence="2" type="ORF">TCIL3000_0_50640</name>
</gene>
<keyword evidence="3" id="KW-1185">Reference proteome</keyword>
<feature type="region of interest" description="Disordered" evidence="1">
    <location>
        <begin position="381"/>
        <end position="441"/>
    </location>
</feature>
<reference evidence="2 3" key="2">
    <citation type="journal article" date="2012" name="Proc. Natl. Acad. Sci. U.S.A.">
        <title>Antigenic diversity is generated by distinct evolutionary mechanisms in African trypanosome species.</title>
        <authorList>
            <person name="Jackson A.P."/>
            <person name="Berry A."/>
            <person name="Aslett M."/>
            <person name="Allison H.C."/>
            <person name="Burton P."/>
            <person name="Vavrova-Anderson J."/>
            <person name="Brown R."/>
            <person name="Browne H."/>
            <person name="Corton N."/>
            <person name="Hauser H."/>
            <person name="Gamble J."/>
            <person name="Gilderthorp R."/>
            <person name="Marcello L."/>
            <person name="McQuillan J."/>
            <person name="Otto T.D."/>
            <person name="Quail M.A."/>
            <person name="Sanders M.J."/>
            <person name="van Tonder A."/>
            <person name="Ginger M.L."/>
            <person name="Field M.C."/>
            <person name="Barry J.D."/>
            <person name="Hertz-Fowler C."/>
            <person name="Berriman M."/>
        </authorList>
    </citation>
    <scope>NUCLEOTIDE SEQUENCE [LARGE SCALE GENOMIC DNA]</scope>
    <source>
        <strain evidence="2 3">IL3000</strain>
    </source>
</reference>
<feature type="compositionally biased region" description="Basic and acidic residues" evidence="1">
    <location>
        <begin position="122"/>
        <end position="134"/>
    </location>
</feature>
<evidence type="ECO:0000313" key="2">
    <source>
        <dbReference type="EMBL" id="CCD14451.1"/>
    </source>
</evidence>
<dbReference type="EMBL" id="CAEQ01001519">
    <property type="protein sequence ID" value="CCD14451.1"/>
    <property type="molecule type" value="Genomic_DNA"/>
</dbReference>
<feature type="region of interest" description="Disordered" evidence="1">
    <location>
        <begin position="212"/>
        <end position="275"/>
    </location>
</feature>
<feature type="compositionally biased region" description="Basic and acidic residues" evidence="1">
    <location>
        <begin position="235"/>
        <end position="251"/>
    </location>
</feature>
<protein>
    <submittedName>
        <fullName evidence="2">WGS project CAEQ00000000 data, annotated contig 2050</fullName>
    </submittedName>
</protein>
<dbReference type="VEuPathDB" id="TriTrypDB:TcIL3000_0_50640"/>
<sequence length="456" mass="50969">MVLSFMPVGEPYGGQSSPIYTDTFHSGDSSVVLTYIGNNSRAIRTTEGHRRGADCIVPDRAAATANAMRRDGADRAVDVNARYIDIERAPPKAAGSGMGNQKSHHAAAERRGVSNHLVESPDLSRPEEPLHSSGDEWNETYSEQLREYEKERGETPRINIIGGHNDDCEMSETLHDTVLSDIKATWHRDMPTPTVQIRAEDRYMSSEPTYVSHNVTRRCPQGKEPQPQPAHRQRCKEPTDECLTHTPDAQREPSNPPDDPSAKPSAEDHKNTGPYINTTHYKYTAHYKNTTHYKGGVEHRDPLTSDTHEKNIYISGKGYLEKEGGHQTHVLGRLRNNETVLVLQVPPGGRMKVCRMVLERGHKGECRGETKGSKRYQLTPIHGGSRDRNLMRVTERAERRRRTASKPTSNSHNSGRGAEVRNTDSAPPITPHPLVSTNMPSDKPVVLKQKVFCDCF</sequence>
<accession>F9WB22</accession>
<evidence type="ECO:0000313" key="3">
    <source>
        <dbReference type="Proteomes" id="UP000000702"/>
    </source>
</evidence>
<feature type="compositionally biased region" description="Polar residues" evidence="1">
    <location>
        <begin position="405"/>
        <end position="414"/>
    </location>
</feature>
<feature type="region of interest" description="Disordered" evidence="1">
    <location>
        <begin position="90"/>
        <end position="138"/>
    </location>
</feature>
<reference evidence="3" key="1">
    <citation type="submission" date="2011-07" db="EMBL/GenBank/DDBJ databases">
        <title>Divergent evolution of antigenic variation in African trypanosomes.</title>
        <authorList>
            <person name="Jackson A.P."/>
            <person name="Berry A."/>
            <person name="Allison H.C."/>
            <person name="Burton P."/>
            <person name="Anderson J."/>
            <person name="Aslett M."/>
            <person name="Brown R."/>
            <person name="Corton N."/>
            <person name="Harris D."/>
            <person name="Hauser H."/>
            <person name="Gamble J."/>
            <person name="Gilderthorp R."/>
            <person name="McQuillan J."/>
            <person name="Quail M.A."/>
            <person name="Sanders M."/>
            <person name="Van Tonder A."/>
            <person name="Ginger M.L."/>
            <person name="Donelson J.E."/>
            <person name="Field M.C."/>
            <person name="Barry J.D."/>
            <person name="Berriman M."/>
            <person name="Hertz-Fowler C."/>
        </authorList>
    </citation>
    <scope>NUCLEOTIDE SEQUENCE [LARGE SCALE GENOMIC DNA]</scope>
    <source>
        <strain evidence="3">IL3000</strain>
    </source>
</reference>
<dbReference type="Proteomes" id="UP000000702">
    <property type="component" value="Unassembled WGS sequence"/>
</dbReference>
<feature type="compositionally biased region" description="Basic and acidic residues" evidence="1">
    <location>
        <begin position="384"/>
        <end position="398"/>
    </location>
</feature>
<organism evidence="2 3">
    <name type="scientific">Trypanosoma congolense (strain IL3000)</name>
    <dbReference type="NCBI Taxonomy" id="1068625"/>
    <lineage>
        <taxon>Eukaryota</taxon>
        <taxon>Discoba</taxon>
        <taxon>Euglenozoa</taxon>
        <taxon>Kinetoplastea</taxon>
        <taxon>Metakinetoplastina</taxon>
        <taxon>Trypanosomatida</taxon>
        <taxon>Trypanosomatidae</taxon>
        <taxon>Trypanosoma</taxon>
        <taxon>Nannomonas</taxon>
    </lineage>
</organism>
<dbReference type="AlphaFoldDB" id="F9WB22"/>
<name>F9WB22_TRYCI</name>